<sequence length="170" mass="19323">MKTRILGIILLGVSSLLYSQNDIAALSTPSHKLTTKTKLFKNTAYLNAIHTNNHAIKVQKLQNVVASYDIKNEQVYNAELQTTYTVEFKEGANYIKAIYNRDGQLISCLEKYNDIRLPVNLSIDLAKTYPGWEFNNVQCSISYQQNTNSKIDYQVVLKKGKKSKTVHFKA</sequence>
<keyword evidence="1" id="KW-0732">Signal</keyword>
<feature type="signal peptide" evidence="1">
    <location>
        <begin position="1"/>
        <end position="24"/>
    </location>
</feature>
<dbReference type="Proteomes" id="UP001595953">
    <property type="component" value="Unassembled WGS sequence"/>
</dbReference>
<comment type="caution">
    <text evidence="2">The sequence shown here is derived from an EMBL/GenBank/DDBJ whole genome shotgun (WGS) entry which is preliminary data.</text>
</comment>
<name>A0ABV9N3Z5_9FLAO</name>
<accession>A0ABV9N3Z5</accession>
<feature type="chain" id="PRO_5046713532" description="Nicotinate-nucleotide adenylyltransferase" evidence="1">
    <location>
        <begin position="25"/>
        <end position="170"/>
    </location>
</feature>
<dbReference type="EMBL" id="JBHSGP010000013">
    <property type="protein sequence ID" value="MFC4722186.1"/>
    <property type="molecule type" value="Genomic_DNA"/>
</dbReference>
<evidence type="ECO:0000313" key="2">
    <source>
        <dbReference type="EMBL" id="MFC4722186.1"/>
    </source>
</evidence>
<evidence type="ECO:0000313" key="3">
    <source>
        <dbReference type="Proteomes" id="UP001595953"/>
    </source>
</evidence>
<gene>
    <name evidence="2" type="ORF">ACFO5O_07630</name>
</gene>
<proteinExistence type="predicted"/>
<evidence type="ECO:0000256" key="1">
    <source>
        <dbReference type="SAM" id="SignalP"/>
    </source>
</evidence>
<evidence type="ECO:0008006" key="4">
    <source>
        <dbReference type="Google" id="ProtNLM"/>
    </source>
</evidence>
<protein>
    <recommendedName>
        <fullName evidence="4">Nicotinate-nucleotide adenylyltransferase</fullName>
    </recommendedName>
</protein>
<keyword evidence="3" id="KW-1185">Reference proteome</keyword>
<reference evidence="3" key="1">
    <citation type="journal article" date="2019" name="Int. J. Syst. Evol. Microbiol.">
        <title>The Global Catalogue of Microorganisms (GCM) 10K type strain sequencing project: providing services to taxonomists for standard genome sequencing and annotation.</title>
        <authorList>
            <consortium name="The Broad Institute Genomics Platform"/>
            <consortium name="The Broad Institute Genome Sequencing Center for Infectious Disease"/>
            <person name="Wu L."/>
            <person name="Ma J."/>
        </authorList>
    </citation>
    <scope>NUCLEOTIDE SEQUENCE [LARGE SCALE GENOMIC DNA]</scope>
    <source>
        <strain evidence="3">CCUG 63682</strain>
    </source>
</reference>
<organism evidence="2 3">
    <name type="scientific">Geojedonia litorea</name>
    <dbReference type="NCBI Taxonomy" id="1268269"/>
    <lineage>
        <taxon>Bacteria</taxon>
        <taxon>Pseudomonadati</taxon>
        <taxon>Bacteroidota</taxon>
        <taxon>Flavobacteriia</taxon>
        <taxon>Flavobacteriales</taxon>
        <taxon>Flavobacteriaceae</taxon>
        <taxon>Geojedonia</taxon>
    </lineage>
</organism>
<dbReference type="RefSeq" id="WP_387962493.1">
    <property type="nucleotide sequence ID" value="NZ_JBHSGP010000013.1"/>
</dbReference>